<dbReference type="SUPFAM" id="SSF52172">
    <property type="entry name" value="CheY-like"/>
    <property type="match status" value="1"/>
</dbReference>
<dbReference type="AlphaFoldDB" id="A0A0S6VT21"/>
<feature type="domain" description="Response regulatory" evidence="4">
    <location>
        <begin position="4"/>
        <end position="120"/>
    </location>
</feature>
<sequence length="121" mass="13830">MGKKILIVDDSIVEIKILQAILAETDYRVTVARDGEEGEMTAKTLLPDLIFLDVVMPKKNGFQVCRDLRKNPQFQQTPIIMLTSKSHDTDKFWGKQQGATEYLTKPYEKQQILDVLAKYLA</sequence>
<dbReference type="HOGENOM" id="CLU_000445_69_17_0"/>
<accession>A0A0S6VT21</accession>
<dbReference type="STRING" id="1499966.U14_01886"/>
<name>A0A0S6VT21_9BACT</name>
<reference evidence="5" key="1">
    <citation type="journal article" date="2015" name="PeerJ">
        <title>First genomic representation of candidate bacterial phylum KSB3 points to enhanced environmental sensing as a trigger of wastewater bulking.</title>
        <authorList>
            <person name="Sekiguchi Y."/>
            <person name="Ohashi A."/>
            <person name="Parks D.H."/>
            <person name="Yamauchi T."/>
            <person name="Tyson G.W."/>
            <person name="Hugenholtz P."/>
        </authorList>
    </citation>
    <scope>NUCLEOTIDE SEQUENCE [LARGE SCALE GENOMIC DNA]</scope>
</reference>
<organism evidence="5">
    <name type="scientific">Candidatus Moduliflexus flocculans</name>
    <dbReference type="NCBI Taxonomy" id="1499966"/>
    <lineage>
        <taxon>Bacteria</taxon>
        <taxon>Candidatus Moduliflexota</taxon>
        <taxon>Candidatus Moduliflexia</taxon>
        <taxon>Candidatus Moduliflexales</taxon>
        <taxon>Candidatus Moduliflexaceae</taxon>
    </lineage>
</organism>
<proteinExistence type="predicted"/>
<dbReference type="InterPro" id="IPR050595">
    <property type="entry name" value="Bact_response_regulator"/>
</dbReference>
<dbReference type="PANTHER" id="PTHR44591">
    <property type="entry name" value="STRESS RESPONSE REGULATOR PROTEIN 1"/>
    <property type="match status" value="1"/>
</dbReference>
<dbReference type="InterPro" id="IPR001789">
    <property type="entry name" value="Sig_transdc_resp-reg_receiver"/>
</dbReference>
<dbReference type="GO" id="GO:0000160">
    <property type="term" value="P:phosphorelay signal transduction system"/>
    <property type="evidence" value="ECO:0007669"/>
    <property type="project" value="UniProtKB-KW"/>
</dbReference>
<keyword evidence="6" id="KW-1185">Reference proteome</keyword>
<evidence type="ECO:0000256" key="2">
    <source>
        <dbReference type="ARBA" id="ARBA00023012"/>
    </source>
</evidence>
<dbReference type="PANTHER" id="PTHR44591:SF14">
    <property type="entry name" value="PROTEIN PILG"/>
    <property type="match status" value="1"/>
</dbReference>
<evidence type="ECO:0000313" key="6">
    <source>
        <dbReference type="Proteomes" id="UP000030700"/>
    </source>
</evidence>
<keyword evidence="2" id="KW-0902">Two-component regulatory system</keyword>
<protein>
    <submittedName>
        <fullName evidence="5">Response regulator receiver protein</fullName>
    </submittedName>
</protein>
<keyword evidence="1 3" id="KW-0597">Phosphoprotein</keyword>
<dbReference type="EMBL" id="DF820456">
    <property type="protein sequence ID" value="GAK50653.1"/>
    <property type="molecule type" value="Genomic_DNA"/>
</dbReference>
<dbReference type="Gene3D" id="3.40.50.2300">
    <property type="match status" value="1"/>
</dbReference>
<dbReference type="Pfam" id="PF00072">
    <property type="entry name" value="Response_reg"/>
    <property type="match status" value="1"/>
</dbReference>
<dbReference type="SMART" id="SM00448">
    <property type="entry name" value="REC"/>
    <property type="match status" value="1"/>
</dbReference>
<feature type="modified residue" description="4-aspartylphosphate" evidence="3">
    <location>
        <position position="53"/>
    </location>
</feature>
<dbReference type="InterPro" id="IPR011006">
    <property type="entry name" value="CheY-like_superfamily"/>
</dbReference>
<evidence type="ECO:0000256" key="3">
    <source>
        <dbReference type="PROSITE-ProRule" id="PRU00169"/>
    </source>
</evidence>
<evidence type="ECO:0000313" key="5">
    <source>
        <dbReference type="EMBL" id="GAK50653.1"/>
    </source>
</evidence>
<evidence type="ECO:0000256" key="1">
    <source>
        <dbReference type="ARBA" id="ARBA00022553"/>
    </source>
</evidence>
<dbReference type="PROSITE" id="PS50110">
    <property type="entry name" value="RESPONSE_REGULATORY"/>
    <property type="match status" value="1"/>
</dbReference>
<dbReference type="Proteomes" id="UP000030700">
    <property type="component" value="Unassembled WGS sequence"/>
</dbReference>
<evidence type="ECO:0000259" key="4">
    <source>
        <dbReference type="PROSITE" id="PS50110"/>
    </source>
</evidence>
<gene>
    <name evidence="5" type="ORF">U14_01886</name>
</gene>